<organism evidence="2 3">
    <name type="scientific">Pseudoxanthomonas dokdonensis</name>
    <dbReference type="NCBI Taxonomy" id="344882"/>
    <lineage>
        <taxon>Bacteria</taxon>
        <taxon>Pseudomonadati</taxon>
        <taxon>Pseudomonadota</taxon>
        <taxon>Gammaproteobacteria</taxon>
        <taxon>Lysobacterales</taxon>
        <taxon>Lysobacteraceae</taxon>
        <taxon>Pseudoxanthomonas</taxon>
    </lineage>
</organism>
<dbReference type="RefSeq" id="WP_057660307.1">
    <property type="nucleotide sequence ID" value="NZ_LDJL01000017.1"/>
</dbReference>
<sequence length="361" mass="38213">MRRISGFSFAAVMLLLTAFFLPGMAWAQSSARTEGDAAAAQGVYEAEVPVNGQAESDRNSGFARAMGIVLGKVSGDRAAATKPQVRSELRNAANYVESYDFRQDEGTSASGAPTFRTTLVVRFDPARIDAIAGALGLAVWPQPRPKPVMWLAINDGSGPRLVGLQQANAARPVLDRAIQRGYRLGLPTGSASEQALAGAIWRQDTAAVARASARYSPPMQLVGKLYRADGGWQADWVFVDGGKVLSRWSSSNADPRQAMASGADGAADALMKRYAKAGTVGTPGVYRVVFNGINSTADYIRLMSALQSNVVVRNITPVSANGSTLELDLDLVSGLPGFKQMLGNDSILVGGEGEPPVFFLQ</sequence>
<proteinExistence type="predicted"/>
<comment type="caution">
    <text evidence="2">The sequence shown here is derived from an EMBL/GenBank/DDBJ whole genome shotgun (WGS) entry which is preliminary data.</text>
</comment>
<name>A0A0R0CE50_9GAMM</name>
<evidence type="ECO:0000313" key="3">
    <source>
        <dbReference type="Proteomes" id="UP000052052"/>
    </source>
</evidence>
<accession>A0A0R0CE50</accession>
<evidence type="ECO:0000256" key="1">
    <source>
        <dbReference type="SAM" id="SignalP"/>
    </source>
</evidence>
<gene>
    <name evidence="2" type="ORF">ABB29_14475</name>
</gene>
<keyword evidence="3" id="KW-1185">Reference proteome</keyword>
<reference evidence="2 3" key="1">
    <citation type="submission" date="2015-05" db="EMBL/GenBank/DDBJ databases">
        <title>Genome sequencing and analysis of members of genus Stenotrophomonas.</title>
        <authorList>
            <person name="Patil P.P."/>
            <person name="Midha S."/>
            <person name="Patil P.B."/>
        </authorList>
    </citation>
    <scope>NUCLEOTIDE SEQUENCE [LARGE SCALE GENOMIC DNA]</scope>
    <source>
        <strain evidence="2 3">DSM 21858</strain>
    </source>
</reference>
<evidence type="ECO:0000313" key="2">
    <source>
        <dbReference type="EMBL" id="KRG67983.1"/>
    </source>
</evidence>
<dbReference type="AlphaFoldDB" id="A0A0R0CE50"/>
<feature type="chain" id="PRO_5006393959" description="DUF2066 domain-containing protein" evidence="1">
    <location>
        <begin position="28"/>
        <end position="361"/>
    </location>
</feature>
<feature type="signal peptide" evidence="1">
    <location>
        <begin position="1"/>
        <end position="27"/>
    </location>
</feature>
<dbReference type="STRING" id="344882.ABB29_14475"/>
<protein>
    <recommendedName>
        <fullName evidence="4">DUF2066 domain-containing protein</fullName>
    </recommendedName>
</protein>
<dbReference type="Proteomes" id="UP000052052">
    <property type="component" value="Unassembled WGS sequence"/>
</dbReference>
<dbReference type="InterPro" id="IPR018642">
    <property type="entry name" value="DUF2066"/>
</dbReference>
<keyword evidence="1" id="KW-0732">Signal</keyword>
<dbReference type="OrthoDB" id="6195299at2"/>
<dbReference type="EMBL" id="LDJL01000017">
    <property type="protein sequence ID" value="KRG67983.1"/>
    <property type="molecule type" value="Genomic_DNA"/>
</dbReference>
<dbReference type="PATRIC" id="fig|344882.3.peg.1281"/>
<evidence type="ECO:0008006" key="4">
    <source>
        <dbReference type="Google" id="ProtNLM"/>
    </source>
</evidence>
<dbReference type="Pfam" id="PF09839">
    <property type="entry name" value="DUF2066"/>
    <property type="match status" value="1"/>
</dbReference>